<gene>
    <name evidence="1" type="ORF">ADL29_04185</name>
</gene>
<proteinExistence type="predicted"/>
<reference evidence="2" key="1">
    <citation type="submission" date="2015-07" db="EMBL/GenBank/DDBJ databases">
        <authorList>
            <person name="Ju K.-S."/>
            <person name="Doroghazi J.R."/>
            <person name="Metcalf W.W."/>
        </authorList>
    </citation>
    <scope>NUCLEOTIDE SEQUENCE [LARGE SCALE GENOMIC DNA]</scope>
    <source>
        <strain evidence="2">NRRL ISP-5002</strain>
    </source>
</reference>
<evidence type="ECO:0000313" key="1">
    <source>
        <dbReference type="EMBL" id="KPC66463.1"/>
    </source>
</evidence>
<name>A0A0N0XZN1_9ACTN</name>
<protein>
    <submittedName>
        <fullName evidence="1">Uncharacterized protein</fullName>
    </submittedName>
</protein>
<sequence>MTTTTAKGVSTVHKADGLLEMFLRMTEEEFLIIWRFGGYEGLPPQDVDRRIVAMVKGMTPAGRRSVARAFVRAFAALPVQVRAALVAFLLSLGIRPAGIALPAPAPRALTPQRGWLRLTPARAP</sequence>
<keyword evidence="2" id="KW-1185">Reference proteome</keyword>
<dbReference type="AlphaFoldDB" id="A0A0N0XZN1"/>
<organism evidence="1 2">
    <name type="scientific">Streptomyces chattanoogensis</name>
    <dbReference type="NCBI Taxonomy" id="66876"/>
    <lineage>
        <taxon>Bacteria</taxon>
        <taxon>Bacillati</taxon>
        <taxon>Actinomycetota</taxon>
        <taxon>Actinomycetes</taxon>
        <taxon>Kitasatosporales</taxon>
        <taxon>Streptomycetaceae</taxon>
        <taxon>Streptomyces</taxon>
    </lineage>
</organism>
<comment type="caution">
    <text evidence="1">The sequence shown here is derived from an EMBL/GenBank/DDBJ whole genome shotgun (WGS) entry which is preliminary data.</text>
</comment>
<dbReference type="RefSeq" id="WP_030498524.1">
    <property type="nucleotide sequence ID" value="NZ_LGKG01000009.1"/>
</dbReference>
<evidence type="ECO:0000313" key="2">
    <source>
        <dbReference type="Proteomes" id="UP000037982"/>
    </source>
</evidence>
<dbReference type="EMBL" id="LGKG01000009">
    <property type="protein sequence ID" value="KPC66463.1"/>
    <property type="molecule type" value="Genomic_DNA"/>
</dbReference>
<dbReference type="PATRIC" id="fig|66876.3.peg.926"/>
<accession>A0A0N0XZN1</accession>
<dbReference type="Proteomes" id="UP000037982">
    <property type="component" value="Unassembled WGS sequence"/>
</dbReference>